<gene>
    <name evidence="1" type="ORF">J2S43_002637</name>
</gene>
<comment type="caution">
    <text evidence="1">The sequence shown here is derived from an EMBL/GenBank/DDBJ whole genome shotgun (WGS) entry which is preliminary data.</text>
</comment>
<name>A0ABT9MRR9_9ACTN</name>
<protein>
    <submittedName>
        <fullName evidence="1">Uncharacterized protein</fullName>
    </submittedName>
</protein>
<dbReference type="Proteomes" id="UP001240984">
    <property type="component" value="Unassembled WGS sequence"/>
</dbReference>
<proteinExistence type="predicted"/>
<reference evidence="1 2" key="1">
    <citation type="submission" date="2023-07" db="EMBL/GenBank/DDBJ databases">
        <title>Sequencing the genomes of 1000 actinobacteria strains.</title>
        <authorList>
            <person name="Klenk H.-P."/>
        </authorList>
    </citation>
    <scope>NUCLEOTIDE SEQUENCE [LARGE SCALE GENOMIC DNA]</scope>
    <source>
        <strain evidence="1 2">DSM 44710</strain>
    </source>
</reference>
<dbReference type="RefSeq" id="WP_306829251.1">
    <property type="nucleotide sequence ID" value="NZ_JAUSRA010000001.1"/>
</dbReference>
<sequence>MTKAVDARAELIASVAALDDGNYEFRHDSYYYGLRTGIVHAPSDAIELGAFVSGEGGSEVEYRRIGDEIWLRMDFSRWPQMTGEVPDTLDGELWATPLPGTDRLGGMPFARPGDDITGARSLVGSVRTVTRTGSSRYAGTFDLTRVTAGEMELIPDEPYLRALGDRARSLPFHAETDVRGRLKIFTFDLPELPRYGPDEMSLLLSEYGTARAPQRPGDGEIAGPDDMAEMKKSLDAMDF</sequence>
<organism evidence="1 2">
    <name type="scientific">Catenuloplanes nepalensis</name>
    <dbReference type="NCBI Taxonomy" id="587533"/>
    <lineage>
        <taxon>Bacteria</taxon>
        <taxon>Bacillati</taxon>
        <taxon>Actinomycetota</taxon>
        <taxon>Actinomycetes</taxon>
        <taxon>Micromonosporales</taxon>
        <taxon>Micromonosporaceae</taxon>
        <taxon>Catenuloplanes</taxon>
    </lineage>
</organism>
<dbReference type="EMBL" id="JAUSRA010000001">
    <property type="protein sequence ID" value="MDP9794125.1"/>
    <property type="molecule type" value="Genomic_DNA"/>
</dbReference>
<accession>A0ABT9MRR9</accession>
<evidence type="ECO:0000313" key="1">
    <source>
        <dbReference type="EMBL" id="MDP9794125.1"/>
    </source>
</evidence>
<keyword evidence="2" id="KW-1185">Reference proteome</keyword>
<evidence type="ECO:0000313" key="2">
    <source>
        <dbReference type="Proteomes" id="UP001240984"/>
    </source>
</evidence>